<gene>
    <name evidence="1" type="ORF">NIES21_51740</name>
</gene>
<sequence length="125" mass="14377">MTENEIAKHIVDAAYKIHTRLGPGLFESVYESVLAYELEKRGLWVTRQQIIPVIYESVRLEEGFRADLIVEDKVIIEIKSLEAIHPVHKKQLLTYLRLTDKHLGLLINFGEELIKDGITRLVNGL</sequence>
<dbReference type="Proteomes" id="UP000218287">
    <property type="component" value="Chromosome"/>
</dbReference>
<proteinExistence type="predicted"/>
<protein>
    <recommendedName>
        <fullName evidence="3">GxxExxY protein</fullName>
    </recommendedName>
</protein>
<dbReference type="OrthoDB" id="9806869at2"/>
<evidence type="ECO:0000313" key="1">
    <source>
        <dbReference type="EMBL" id="BAY19314.1"/>
    </source>
</evidence>
<keyword evidence="2" id="KW-1185">Reference proteome</keyword>
<evidence type="ECO:0000313" key="2">
    <source>
        <dbReference type="Proteomes" id="UP000218287"/>
    </source>
</evidence>
<dbReference type="Pfam" id="PF13366">
    <property type="entry name" value="PDDEXK_3"/>
    <property type="match status" value="1"/>
</dbReference>
<dbReference type="EMBL" id="AP018174">
    <property type="protein sequence ID" value="BAY19314.1"/>
    <property type="molecule type" value="Genomic_DNA"/>
</dbReference>
<organism evidence="1 2">
    <name type="scientific">Anabaenopsis circularis NIES-21</name>
    <dbReference type="NCBI Taxonomy" id="1085406"/>
    <lineage>
        <taxon>Bacteria</taxon>
        <taxon>Bacillati</taxon>
        <taxon>Cyanobacteriota</taxon>
        <taxon>Cyanophyceae</taxon>
        <taxon>Nostocales</taxon>
        <taxon>Nodulariaceae</taxon>
        <taxon>Anabaenopsis</taxon>
    </lineage>
</organism>
<evidence type="ECO:0008006" key="3">
    <source>
        <dbReference type="Google" id="ProtNLM"/>
    </source>
</evidence>
<dbReference type="AlphaFoldDB" id="A0A1Z4GP96"/>
<dbReference type="NCBIfam" id="TIGR04256">
    <property type="entry name" value="GxxExxY"/>
    <property type="match status" value="1"/>
</dbReference>
<accession>A0A1Z4GP96</accession>
<dbReference type="InterPro" id="IPR026350">
    <property type="entry name" value="GxxExxY"/>
</dbReference>
<name>A0A1Z4GP96_9CYAN</name>
<reference evidence="1 2" key="1">
    <citation type="submission" date="2017-06" db="EMBL/GenBank/DDBJ databases">
        <title>Genome sequencing of cyanobaciteial culture collection at National Institute for Environmental Studies (NIES).</title>
        <authorList>
            <person name="Hirose Y."/>
            <person name="Shimura Y."/>
            <person name="Fujisawa T."/>
            <person name="Nakamura Y."/>
            <person name="Kawachi M."/>
        </authorList>
    </citation>
    <scope>NUCLEOTIDE SEQUENCE [LARGE SCALE GENOMIC DNA]</scope>
    <source>
        <strain evidence="1 2">NIES-21</strain>
    </source>
</reference>